<feature type="domain" description="Mce/MlaD" evidence="3">
    <location>
        <begin position="48"/>
        <end position="122"/>
    </location>
</feature>
<evidence type="ECO:0000256" key="2">
    <source>
        <dbReference type="SAM" id="Phobius"/>
    </source>
</evidence>
<organism evidence="5 6">
    <name type="scientific">Antrihabitans cavernicola</name>
    <dbReference type="NCBI Taxonomy" id="2495913"/>
    <lineage>
        <taxon>Bacteria</taxon>
        <taxon>Bacillati</taxon>
        <taxon>Actinomycetota</taxon>
        <taxon>Actinomycetes</taxon>
        <taxon>Mycobacteriales</taxon>
        <taxon>Nocardiaceae</taxon>
        <taxon>Antrihabitans</taxon>
    </lineage>
</organism>
<evidence type="ECO:0000313" key="5">
    <source>
        <dbReference type="EMBL" id="KAA0020208.1"/>
    </source>
</evidence>
<dbReference type="InterPro" id="IPR052336">
    <property type="entry name" value="MlaD_Phospholipid_Transporter"/>
</dbReference>
<keyword evidence="2" id="KW-0812">Transmembrane</keyword>
<feature type="domain" description="Mammalian cell entry C-terminal" evidence="4">
    <location>
        <begin position="129"/>
        <end position="304"/>
    </location>
</feature>
<dbReference type="RefSeq" id="WP_149432359.1">
    <property type="nucleotide sequence ID" value="NZ_VLNY01000013.1"/>
</dbReference>
<keyword evidence="2" id="KW-0472">Membrane</keyword>
<evidence type="ECO:0000256" key="1">
    <source>
        <dbReference type="SAM" id="MobiDB-lite"/>
    </source>
</evidence>
<dbReference type="PANTHER" id="PTHR33371">
    <property type="entry name" value="INTERMEMBRANE PHOSPHOLIPID TRANSPORT SYSTEM BINDING PROTEIN MLAD-RELATED"/>
    <property type="match status" value="1"/>
</dbReference>
<comment type="caution">
    <text evidence="5">The sequence shown here is derived from an EMBL/GenBank/DDBJ whole genome shotgun (WGS) entry which is preliminary data.</text>
</comment>
<evidence type="ECO:0000259" key="3">
    <source>
        <dbReference type="Pfam" id="PF02470"/>
    </source>
</evidence>
<feature type="region of interest" description="Disordered" evidence="1">
    <location>
        <begin position="401"/>
        <end position="433"/>
    </location>
</feature>
<dbReference type="Pfam" id="PF02470">
    <property type="entry name" value="MlaD"/>
    <property type="match status" value="1"/>
</dbReference>
<dbReference type="InterPro" id="IPR024516">
    <property type="entry name" value="Mce_C"/>
</dbReference>
<dbReference type="GO" id="GO:0005576">
    <property type="term" value="C:extracellular region"/>
    <property type="evidence" value="ECO:0007669"/>
    <property type="project" value="TreeGrafter"/>
</dbReference>
<evidence type="ECO:0000259" key="4">
    <source>
        <dbReference type="Pfam" id="PF11887"/>
    </source>
</evidence>
<reference evidence="5 6" key="1">
    <citation type="submission" date="2019-07" db="EMBL/GenBank/DDBJ databases">
        <title>Rhodococcus cavernicolus sp. nov., isolated from a cave.</title>
        <authorList>
            <person name="Lee S.D."/>
        </authorList>
    </citation>
    <scope>NUCLEOTIDE SEQUENCE [LARGE SCALE GENOMIC DNA]</scope>
    <source>
        <strain evidence="5 6">C1-24</strain>
    </source>
</reference>
<dbReference type="EMBL" id="VLNY01000013">
    <property type="protein sequence ID" value="KAA0020208.1"/>
    <property type="molecule type" value="Genomic_DNA"/>
</dbReference>
<feature type="transmembrane region" description="Helical" evidence="2">
    <location>
        <begin position="21"/>
        <end position="43"/>
    </location>
</feature>
<dbReference type="Pfam" id="PF11887">
    <property type="entry name" value="Mce4_CUP1"/>
    <property type="match status" value="1"/>
</dbReference>
<dbReference type="InterPro" id="IPR003399">
    <property type="entry name" value="Mce/MlaD"/>
</dbReference>
<protein>
    <submittedName>
        <fullName evidence="5">MCE family protein</fullName>
    </submittedName>
</protein>
<dbReference type="NCBIfam" id="TIGR00996">
    <property type="entry name" value="Mtu_fam_mce"/>
    <property type="match status" value="1"/>
</dbReference>
<sequence length="433" mass="45497">MSDETQTTATPKKGSRFGKGLLALIAAGLVGVLVLAGVLWWVFTRAGTTDISANFDRSVGIYKGTDVRVLGVKVGTVTSVEPQGDTVKVGMRVKSGVDIPADAKAVQVTPSLVSDRYVQLAPAYTKGPKMESGTLIPRDRTATPVEVDQLYASIDSLSAALGPNGANKDGALDDLVGTLGKNLDGNGAALGNTITELTGAARTLTSYRGDLFDTIKNLQVFVSALAKNDQQVREFNGQLSSLTGFLAGERQNLGDALNQLSYTLGDVAKFVHDNKDLVASNAEGLVQTTQTLANNRQDLADSLTVLPLALSNVVNAYDAESGTLASRIDLPETQDPFGTFCKLLDFSKLVPGDARFEALGRQLRPLLDNCKTVTDQITAGIKTPSLVLPFGILSGDNIQRPPVDGTQSGNISPRIGDLKAPGIAEQNNVGGGR</sequence>
<dbReference type="Proteomes" id="UP000322244">
    <property type="component" value="Unassembled WGS sequence"/>
</dbReference>
<name>A0A5A7S7R3_9NOCA</name>
<accession>A0A5A7S7R3</accession>
<gene>
    <name evidence="5" type="ORF">FOY51_21745</name>
</gene>
<dbReference type="InterPro" id="IPR005693">
    <property type="entry name" value="Mce"/>
</dbReference>
<dbReference type="OrthoDB" id="4516955at2"/>
<keyword evidence="6" id="KW-1185">Reference proteome</keyword>
<keyword evidence="2" id="KW-1133">Transmembrane helix</keyword>
<evidence type="ECO:0000313" key="6">
    <source>
        <dbReference type="Proteomes" id="UP000322244"/>
    </source>
</evidence>
<proteinExistence type="predicted"/>
<dbReference type="AlphaFoldDB" id="A0A5A7S7R3"/>
<dbReference type="PANTHER" id="PTHR33371:SF4">
    <property type="entry name" value="INTERMEMBRANE PHOSPHOLIPID TRANSPORT SYSTEM BINDING PROTEIN MLAD"/>
    <property type="match status" value="1"/>
</dbReference>